<dbReference type="InterPro" id="IPR014612">
    <property type="entry name" value="Pop7/Rpp20"/>
</dbReference>
<comment type="subcellular location">
    <subcellularLocation>
        <location evidence="1">Nucleus</location>
        <location evidence="1">Nucleolus</location>
    </subcellularLocation>
</comment>
<accession>A0A8K0NSU9</accession>
<evidence type="ECO:0000256" key="3">
    <source>
        <dbReference type="ARBA" id="ARBA00023242"/>
    </source>
</evidence>
<feature type="compositionally biased region" description="Acidic residues" evidence="4">
    <location>
        <begin position="439"/>
        <end position="449"/>
    </location>
</feature>
<dbReference type="PANTHER" id="PTHR15314">
    <property type="entry name" value="RIBONUCLEASE P PROTEIN SUBUNIT P20"/>
    <property type="match status" value="1"/>
</dbReference>
<feature type="compositionally biased region" description="Low complexity" evidence="4">
    <location>
        <begin position="372"/>
        <end position="394"/>
    </location>
</feature>
<evidence type="ECO:0000256" key="2">
    <source>
        <dbReference type="ARBA" id="ARBA00022694"/>
    </source>
</evidence>
<feature type="region of interest" description="Disordered" evidence="4">
    <location>
        <begin position="1"/>
        <end position="80"/>
    </location>
</feature>
<reference evidence="5" key="1">
    <citation type="submission" date="2020-04" db="EMBL/GenBank/DDBJ databases">
        <title>Analysis of mating type loci in Filobasidium floriforme.</title>
        <authorList>
            <person name="Nowrousian M."/>
        </authorList>
    </citation>
    <scope>NUCLEOTIDE SEQUENCE</scope>
    <source>
        <strain evidence="5">CBS 6242</strain>
    </source>
</reference>
<dbReference type="Pfam" id="PF12328">
    <property type="entry name" value="Rpp20"/>
    <property type="match status" value="1"/>
</dbReference>
<feature type="compositionally biased region" description="Polar residues" evidence="4">
    <location>
        <begin position="1"/>
        <end position="15"/>
    </location>
</feature>
<evidence type="ECO:0000256" key="1">
    <source>
        <dbReference type="ARBA" id="ARBA00004604"/>
    </source>
</evidence>
<dbReference type="InterPro" id="IPR036882">
    <property type="entry name" value="Alba-like_dom_sf"/>
</dbReference>
<organism evidence="5 6">
    <name type="scientific">Filobasidium floriforme</name>
    <dbReference type="NCBI Taxonomy" id="5210"/>
    <lineage>
        <taxon>Eukaryota</taxon>
        <taxon>Fungi</taxon>
        <taxon>Dikarya</taxon>
        <taxon>Basidiomycota</taxon>
        <taxon>Agaricomycotina</taxon>
        <taxon>Tremellomycetes</taxon>
        <taxon>Filobasidiales</taxon>
        <taxon>Filobasidiaceae</taxon>
        <taxon>Filobasidium</taxon>
    </lineage>
</organism>
<evidence type="ECO:0000313" key="5">
    <source>
        <dbReference type="EMBL" id="KAG7563150.1"/>
    </source>
</evidence>
<dbReference type="Gene3D" id="3.30.110.20">
    <property type="entry name" value="Alba-like domain"/>
    <property type="match status" value="1"/>
</dbReference>
<gene>
    <name evidence="5" type="ORF">FFLO_01458</name>
</gene>
<dbReference type="PANTHER" id="PTHR15314:SF1">
    <property type="entry name" value="RIBONUCLEASE P PROTEIN SUBUNIT P20"/>
    <property type="match status" value="1"/>
</dbReference>
<keyword evidence="6" id="KW-1185">Reference proteome</keyword>
<evidence type="ECO:0000256" key="4">
    <source>
        <dbReference type="SAM" id="MobiDB-lite"/>
    </source>
</evidence>
<proteinExistence type="predicted"/>
<dbReference type="GO" id="GO:0001682">
    <property type="term" value="P:tRNA 5'-leader removal"/>
    <property type="evidence" value="ECO:0007669"/>
    <property type="project" value="InterPro"/>
</dbReference>
<comment type="caution">
    <text evidence="5">The sequence shown here is derived from an EMBL/GenBank/DDBJ whole genome shotgun (WGS) entry which is preliminary data.</text>
</comment>
<name>A0A8K0NSU9_9TREE</name>
<dbReference type="GO" id="GO:0000172">
    <property type="term" value="C:ribonuclease MRP complex"/>
    <property type="evidence" value="ECO:0007669"/>
    <property type="project" value="InterPro"/>
</dbReference>
<feature type="compositionally biased region" description="Basic residues" evidence="4">
    <location>
        <begin position="400"/>
        <end position="417"/>
    </location>
</feature>
<feature type="region of interest" description="Disordered" evidence="4">
    <location>
        <begin position="123"/>
        <end position="174"/>
    </location>
</feature>
<feature type="compositionally biased region" description="Polar residues" evidence="4">
    <location>
        <begin position="157"/>
        <end position="172"/>
    </location>
</feature>
<evidence type="ECO:0000313" key="6">
    <source>
        <dbReference type="Proteomes" id="UP000812966"/>
    </source>
</evidence>
<keyword evidence="3" id="KW-0539">Nucleus</keyword>
<dbReference type="GO" id="GO:0005655">
    <property type="term" value="C:nucleolar ribonuclease P complex"/>
    <property type="evidence" value="ECO:0007669"/>
    <property type="project" value="InterPro"/>
</dbReference>
<sequence length="449" mass="47690">MTGPSNATNKGSASRGSKRKLSEAKTTPTRQNKKQKQKPTSGQAKTVAVQNVEGIPHVRSQEGETISGKQAEVAADTAGMMEDVGDETVEVEEQPVPPPAPEQIDNPVSTPLPTEIAATTIQTPLPAGPAPPLFTTHKYHRLAPPKPSSSTLPLPHASTTSRPRGASTTNPTREIKRRDVIYVTKNTGLGSYLRRCKKLLVEEGHAQITLHALSAAIPHALLVLHSLLDILPFPKKHVSHELKSSSVKCFDELKSTGGRKRKAGGDEGEIVGDADGAGTGGDEWEPVLFDEEEPEGAVRVRIKSAIEIIIRVGPAHARSTVAPQDRQKQKQKEVEVLDAVRNEPAPKKVDFVGANGNGKGDKDTAGTAGSTALLPAAPDVPAAGAPAVTDGATPLTTEKGKKKNRPSKAKRMARRKVILAEKEAELGKQAAAEGQKAEEGDEEEMMNMT</sequence>
<dbReference type="EMBL" id="JABELV010000020">
    <property type="protein sequence ID" value="KAG7563150.1"/>
    <property type="molecule type" value="Genomic_DNA"/>
</dbReference>
<keyword evidence="2" id="KW-0819">tRNA processing</keyword>
<protein>
    <submittedName>
        <fullName evidence="5">Uncharacterized protein</fullName>
    </submittedName>
</protein>
<dbReference type="Proteomes" id="UP000812966">
    <property type="component" value="Unassembled WGS sequence"/>
</dbReference>
<feature type="region of interest" description="Disordered" evidence="4">
    <location>
        <begin position="257"/>
        <end position="277"/>
    </location>
</feature>
<feature type="region of interest" description="Disordered" evidence="4">
    <location>
        <begin position="347"/>
        <end position="449"/>
    </location>
</feature>
<dbReference type="GO" id="GO:0003676">
    <property type="term" value="F:nucleic acid binding"/>
    <property type="evidence" value="ECO:0007669"/>
    <property type="project" value="InterPro"/>
</dbReference>
<dbReference type="AlphaFoldDB" id="A0A8K0NSU9"/>